<proteinExistence type="predicted"/>
<keyword evidence="2" id="KW-1185">Reference proteome</keyword>
<accession>A0ABX5M088</accession>
<dbReference type="Proteomes" id="UP000248090">
    <property type="component" value="Unassembled WGS sequence"/>
</dbReference>
<evidence type="ECO:0000313" key="1">
    <source>
        <dbReference type="EMBL" id="PXF31133.1"/>
    </source>
</evidence>
<dbReference type="SUPFAM" id="SSF54001">
    <property type="entry name" value="Cysteine proteinases"/>
    <property type="match status" value="1"/>
</dbReference>
<dbReference type="Pfam" id="PF05708">
    <property type="entry name" value="Peptidase_C92"/>
    <property type="match status" value="1"/>
</dbReference>
<dbReference type="Gene3D" id="3.90.1720.10">
    <property type="entry name" value="endopeptidase domain like (from Nostoc punctiforme)"/>
    <property type="match status" value="1"/>
</dbReference>
<dbReference type="InterPro" id="IPR038765">
    <property type="entry name" value="Papain-like_cys_pep_sf"/>
</dbReference>
<protein>
    <recommendedName>
        <fullName evidence="3">Permuted papain-like amidase YaeF/Yiix C92 family enzyme</fullName>
    </recommendedName>
</protein>
<comment type="caution">
    <text evidence="1">The sequence shown here is derived from an EMBL/GenBank/DDBJ whole genome shotgun (WGS) entry which is preliminary data.</text>
</comment>
<dbReference type="RefSeq" id="WP_110187429.1">
    <property type="nucleotide sequence ID" value="NZ_CP177354.1"/>
</dbReference>
<dbReference type="EMBL" id="LAPT01000048">
    <property type="protein sequence ID" value="PXF31133.1"/>
    <property type="molecule type" value="Genomic_DNA"/>
</dbReference>
<organism evidence="1 2">
    <name type="scientific">Pokkaliibacter plantistimulans</name>
    <dbReference type="NCBI Taxonomy" id="1635171"/>
    <lineage>
        <taxon>Bacteria</taxon>
        <taxon>Pseudomonadati</taxon>
        <taxon>Pseudomonadota</taxon>
        <taxon>Gammaproteobacteria</taxon>
        <taxon>Oceanospirillales</taxon>
        <taxon>Balneatrichaceae</taxon>
        <taxon>Pokkaliibacter</taxon>
    </lineage>
</organism>
<sequence>MAMYPNTLPTADQVNNTASWLTVGDLRRGDIIAVRSRTGGSGMIRVTTNSPFSHLMLYMGNGDAIDAMPTPGVTKETLYMKLANGGYSFAGVFRHKTATDSQIALAVNWARSQAGKPYDNVSAARVGLQPGARTGFLRYSAVGAIVTLKDINDAASSPMGEDASFMCSELVFRAFQVAGIPLSDKPAATIGPGSILNVQQLYFVGRLEGAK</sequence>
<evidence type="ECO:0000313" key="2">
    <source>
        <dbReference type="Proteomes" id="UP000248090"/>
    </source>
</evidence>
<dbReference type="InterPro" id="IPR024453">
    <property type="entry name" value="Peptidase_C92"/>
</dbReference>
<reference evidence="1 2" key="1">
    <citation type="submission" date="2015-03" db="EMBL/GenBank/DDBJ databases">
        <authorList>
            <person name="Krishnan R."/>
            <person name="Midha S."/>
            <person name="Patil P.B."/>
            <person name="Rameshkumar N."/>
        </authorList>
    </citation>
    <scope>NUCLEOTIDE SEQUENCE [LARGE SCALE GENOMIC DNA]</scope>
    <source>
        <strain evidence="1 2">L1E11</strain>
    </source>
</reference>
<gene>
    <name evidence="1" type="ORF">WH50_11430</name>
</gene>
<evidence type="ECO:0008006" key="3">
    <source>
        <dbReference type="Google" id="ProtNLM"/>
    </source>
</evidence>
<name>A0ABX5M088_9GAMM</name>